<gene>
    <name evidence="2" type="ORF">KK083_09400</name>
</gene>
<feature type="region of interest" description="Disordered" evidence="1">
    <location>
        <begin position="515"/>
        <end position="536"/>
    </location>
</feature>
<sequence length="536" mass="60129">MKFFSIFKQNQDVKPQALPWNNRPSIFGHIQSNLESSGRLAPSAFNLPDEEVRFKNGSLRWVAGGMDGAFGHHGNPGGNEKVAQKIAGLIKAISKKNDLVDKLALYNMLSEDNIMDFIDPAMEKIAAAEPPVYPHLHSYARWLAFESPDRGPVKFGIALLGLIRDNSDVDKMITLGKHEEFTLFSAVAITNSLENSEPVLWELAKCVDGWGRIHLVERLANTKNQAIKKWLLREGYKNSVMYEYLAYTCAVAGDLVSELSMPSVSADVLSAAGDLIVALMNGGPAQNIDQYEDGAEVTDLYLTRVEERADTLDVFLNLAAIKDFLEDKEVDWTQRERMGWSVNLRSDMLIDLHKILSDPKWKQIVLEKKNTRDDQEFWRVSQAANILGISLWETHWQRLVQDPLQSTRWYDIMRNADQERIKQIVALAVEKLPLNEIATGPADEMGLGPAYNAHSCLSSLLQELGHYPGHGFELIKVGLTSPVIRNRNMAVRALSGWGAEHWPQGTRELLLHVEENEPNESTKKNLGNLLAGRALE</sequence>
<proteinExistence type="predicted"/>
<reference evidence="2 3" key="1">
    <citation type="submission" date="2021-05" db="EMBL/GenBank/DDBJ databases">
        <title>A Polyphasic approach of four new species of the genus Ohtaekwangia: Ohtaekwangia histidinii sp. nov., Ohtaekwangia cretensis sp. nov., Ohtaekwangia indiensis sp. nov., Ohtaekwangia reichenbachii sp. nov. from diverse environment.</title>
        <authorList>
            <person name="Octaviana S."/>
        </authorList>
    </citation>
    <scope>NUCLEOTIDE SEQUENCE [LARGE SCALE GENOMIC DNA]</scope>
    <source>
        <strain evidence="2 3">PWU4</strain>
    </source>
</reference>
<dbReference type="Proteomes" id="UP001319200">
    <property type="component" value="Unassembled WGS sequence"/>
</dbReference>
<organism evidence="2 3">
    <name type="scientific">Chryseosolibacter histidini</name>
    <dbReference type="NCBI Taxonomy" id="2782349"/>
    <lineage>
        <taxon>Bacteria</taxon>
        <taxon>Pseudomonadati</taxon>
        <taxon>Bacteroidota</taxon>
        <taxon>Cytophagia</taxon>
        <taxon>Cytophagales</taxon>
        <taxon>Chryseotaleaceae</taxon>
        <taxon>Chryseosolibacter</taxon>
    </lineage>
</organism>
<protein>
    <recommendedName>
        <fullName evidence="4">Limonene hydroxylase</fullName>
    </recommendedName>
</protein>
<evidence type="ECO:0008006" key="4">
    <source>
        <dbReference type="Google" id="ProtNLM"/>
    </source>
</evidence>
<evidence type="ECO:0000313" key="3">
    <source>
        <dbReference type="Proteomes" id="UP001319200"/>
    </source>
</evidence>
<name>A0AAP2GIJ1_9BACT</name>
<accession>A0AAP2GIJ1</accession>
<evidence type="ECO:0000256" key="1">
    <source>
        <dbReference type="SAM" id="MobiDB-lite"/>
    </source>
</evidence>
<dbReference type="AlphaFoldDB" id="A0AAP2GIJ1"/>
<keyword evidence="3" id="KW-1185">Reference proteome</keyword>
<evidence type="ECO:0000313" key="2">
    <source>
        <dbReference type="EMBL" id="MBT1697089.1"/>
    </source>
</evidence>
<comment type="caution">
    <text evidence="2">The sequence shown here is derived from an EMBL/GenBank/DDBJ whole genome shotgun (WGS) entry which is preliminary data.</text>
</comment>
<dbReference type="RefSeq" id="WP_254162809.1">
    <property type="nucleotide sequence ID" value="NZ_JAHESF010000007.1"/>
</dbReference>
<dbReference type="EMBL" id="JAHESF010000007">
    <property type="protein sequence ID" value="MBT1697089.1"/>
    <property type="molecule type" value="Genomic_DNA"/>
</dbReference>